<dbReference type="PANTHER" id="PTHR43679:SF2">
    <property type="entry name" value="OCTANOYL-[GCVH]:PROTEIN N-OCTANOYLTRANSFERASE"/>
    <property type="match status" value="1"/>
</dbReference>
<dbReference type="PANTHER" id="PTHR43679">
    <property type="entry name" value="OCTANOYLTRANSFERASE LIPM-RELATED"/>
    <property type="match status" value="1"/>
</dbReference>
<accession>A0ABW2V596</accession>
<dbReference type="RefSeq" id="WP_138788593.1">
    <property type="nucleotide sequence ID" value="NZ_JBHTGQ010000041.1"/>
</dbReference>
<dbReference type="Pfam" id="PF21948">
    <property type="entry name" value="LplA-B_cat"/>
    <property type="match status" value="1"/>
</dbReference>
<gene>
    <name evidence="2" type="ORF">ACFQWB_15325</name>
</gene>
<evidence type="ECO:0000259" key="1">
    <source>
        <dbReference type="PROSITE" id="PS51733"/>
    </source>
</evidence>
<proteinExistence type="predicted"/>
<dbReference type="GO" id="GO:0016874">
    <property type="term" value="F:ligase activity"/>
    <property type="evidence" value="ECO:0007669"/>
    <property type="project" value="UniProtKB-KW"/>
</dbReference>
<reference evidence="3" key="1">
    <citation type="journal article" date="2019" name="Int. J. Syst. Evol. Microbiol.">
        <title>The Global Catalogue of Microorganisms (GCM) 10K type strain sequencing project: providing services to taxonomists for standard genome sequencing and annotation.</title>
        <authorList>
            <consortium name="The Broad Institute Genomics Platform"/>
            <consortium name="The Broad Institute Genome Sequencing Center for Infectious Disease"/>
            <person name="Wu L."/>
            <person name="Ma J."/>
        </authorList>
    </citation>
    <scope>NUCLEOTIDE SEQUENCE [LARGE SCALE GENOMIC DNA]</scope>
    <source>
        <strain evidence="3">JCM 18657</strain>
    </source>
</reference>
<evidence type="ECO:0000313" key="3">
    <source>
        <dbReference type="Proteomes" id="UP001596528"/>
    </source>
</evidence>
<dbReference type="Gene3D" id="3.30.930.10">
    <property type="entry name" value="Bira Bifunctional Protein, Domain 2"/>
    <property type="match status" value="1"/>
</dbReference>
<dbReference type="Proteomes" id="UP001596528">
    <property type="component" value="Unassembled WGS sequence"/>
</dbReference>
<keyword evidence="3" id="KW-1185">Reference proteome</keyword>
<keyword evidence="2" id="KW-0436">Ligase</keyword>
<name>A0ABW2V596_9BACL</name>
<dbReference type="InterPro" id="IPR004143">
    <property type="entry name" value="BPL_LPL_catalytic"/>
</dbReference>
<dbReference type="InterPro" id="IPR050664">
    <property type="entry name" value="Octanoyltrans_LipM/LipL"/>
</dbReference>
<evidence type="ECO:0000313" key="2">
    <source>
        <dbReference type="EMBL" id="MFC7751291.1"/>
    </source>
</evidence>
<dbReference type="InterPro" id="IPR045864">
    <property type="entry name" value="aa-tRNA-synth_II/BPL/LPL"/>
</dbReference>
<feature type="domain" description="BPL/LPL catalytic" evidence="1">
    <location>
        <begin position="46"/>
        <end position="234"/>
    </location>
</feature>
<comment type="caution">
    <text evidence="2">The sequence shown here is derived from an EMBL/GenBank/DDBJ whole genome shotgun (WGS) entry which is preliminary data.</text>
</comment>
<dbReference type="SUPFAM" id="SSF55681">
    <property type="entry name" value="Class II aaRS and biotin synthetases"/>
    <property type="match status" value="1"/>
</dbReference>
<dbReference type="EMBL" id="JBHTGQ010000041">
    <property type="protein sequence ID" value="MFC7751291.1"/>
    <property type="molecule type" value="Genomic_DNA"/>
</dbReference>
<protein>
    <submittedName>
        <fullName evidence="2">Biotin/lipoate A/B protein ligase family protein</fullName>
    </submittedName>
</protein>
<dbReference type="PROSITE" id="PS51733">
    <property type="entry name" value="BPL_LPL_CATALYTIC"/>
    <property type="match status" value="1"/>
</dbReference>
<organism evidence="2 3">
    <name type="scientific">Paenibacillus thermoaerophilus</name>
    <dbReference type="NCBI Taxonomy" id="1215385"/>
    <lineage>
        <taxon>Bacteria</taxon>
        <taxon>Bacillati</taxon>
        <taxon>Bacillota</taxon>
        <taxon>Bacilli</taxon>
        <taxon>Bacillales</taxon>
        <taxon>Paenibacillaceae</taxon>
        <taxon>Paenibacillus</taxon>
    </lineage>
</organism>
<sequence>MKEKNETGLGLPAPFYIWDRSETPMEGDVLLPFAYEEWLCRLIGRGELPAGVHLWRHRGAAVLGLRDRRLPEAEAAMAQFAAEGWSVAVRNSGGALVPLDEGVVNVTLMLPNPAGVMEHRADFRRMVALLTETLRDAWGLRAEAGEIAGAYCPGEYDVSVDGRKFCGIAQRRQLRASAVQAFVVAGGSGSALAARARRFYDTAAGARAGESGLDYPVVEPGFTASLAELTGDAALDAAAFKRALIRSLERHGAVRAAEPPVPPQGELERLVAAMRERYDKRA</sequence>